<name>A0A495XXU5_9MICO</name>
<gene>
    <name evidence="1" type="ORF">DFJ68_2890</name>
</gene>
<reference evidence="1 2" key="1">
    <citation type="submission" date="2018-10" db="EMBL/GenBank/DDBJ databases">
        <title>Sequencing the genomes of 1000 actinobacteria strains.</title>
        <authorList>
            <person name="Klenk H.-P."/>
        </authorList>
    </citation>
    <scope>NUCLEOTIDE SEQUENCE [LARGE SCALE GENOMIC DNA]</scope>
    <source>
        <strain evidence="1 2">DSM 44267</strain>
    </source>
</reference>
<dbReference type="EMBL" id="RBXT01000001">
    <property type="protein sequence ID" value="RKT79420.1"/>
    <property type="molecule type" value="Genomic_DNA"/>
</dbReference>
<keyword evidence="2" id="KW-1185">Reference proteome</keyword>
<organism evidence="1 2">
    <name type="scientific">Terracoccus luteus</name>
    <dbReference type="NCBI Taxonomy" id="53356"/>
    <lineage>
        <taxon>Bacteria</taxon>
        <taxon>Bacillati</taxon>
        <taxon>Actinomycetota</taxon>
        <taxon>Actinomycetes</taxon>
        <taxon>Micrococcales</taxon>
        <taxon>Intrasporangiaceae</taxon>
        <taxon>Terracoccus</taxon>
    </lineage>
</organism>
<dbReference type="Proteomes" id="UP000278440">
    <property type="component" value="Unassembled WGS sequence"/>
</dbReference>
<dbReference type="AlphaFoldDB" id="A0A495XXU5"/>
<sequence>MTGVTPRGRGAKWKEGRLALAESLTPTQALDRFEYKWRDRLGTVNLVGEYEVSPSVATTMLRAVGLVARRPTGLAKLRNYPACVAVSMATFASAHYRGGELWPAIFRHIGFEGSSETRAAMGTAFLTALEKLELPTIEDGTTYLGPISFHAVIPDYCLRDVLMLLQQRQELNPALDGQSFITWAEGQPTRLAHVDKPAARFLLRGGEFAVDLVDRLLDLLDALRSGVTDVENLVALSGAPKRLVKKAVELTADGALELLRPARIGSRTARSTSLEGPHLLLDVDRASVVLRLPQLAGLNDDPVRWNVLLDGVVTPTHPGNTSTGTGGTAFEEAVVARPVRAISAVFGGSQGFELDLVRSEAPLLAFDRSGHLLSGSAPLPGEDVWLLYPAIKGRPTSGGHILQPRVSLMGPIGWGGWALDQVPLDSVRNVEFDGHVRAIHHRGRPGVEAGEPLPGLLTRSGVHVVAERPAVTLPRLGSETSWHVEVRDAATGQFIASDDWTCAPRCPDEELVAYADPFDGRSQPIVGEFDILVRGPLGTRTSRRVAVAEGLTQRTSVHCRSFTPTGLTPVTVDWGSTTGLSVEPAKKEFRPDELRMPLTVRAGQASLSLVCEPNHLEICRVVDGEATEWSAAVLTVPSDRRGDLGILEVRMATGQALPPLTLIGESGLRQVLPPTGGAGSRQRFDLARIADTVRREKVARLQWTVGDEDTVLVSFRPDRLCSGAVVEDDVLRLTDFAGVPDAVAGVYQLMAPWRRPEVISIDEQGEARLPEELVVAGPLLVLVRLEDPWAPAPWPAWPHTGAAVEREGWPEPTSDAEASAIHYLAGLTRVPSDPAAYPYLWAAWERSYEISRHVAPRALAEDIRNRFSLDYKGAIESLRETGLSSSTALVMAMGVGLLSARPELTPSSLPVGWRRFAALAATADVQTIALPWDEITAVCGGLVEEVAAGSDGWGPDLGRFLYAPILNAKTPKELEDMWREARVVPAGLLDGDTRAAAAMSLFRVRGKASLKGLCRSGPALLEAGEKLLLDAGMTQSVGWLRARGNKDRSWDWEILPQVSAALAAMARLAARGDYRATRVTDQFASQWQALAREVPELVEIDIVIAEMLARAATDPYTRPARDLEENE</sequence>
<evidence type="ECO:0000313" key="2">
    <source>
        <dbReference type="Proteomes" id="UP000278440"/>
    </source>
</evidence>
<evidence type="ECO:0000313" key="1">
    <source>
        <dbReference type="EMBL" id="RKT79420.1"/>
    </source>
</evidence>
<protein>
    <submittedName>
        <fullName evidence="1">Uncharacterized protein</fullName>
    </submittedName>
</protein>
<accession>A0A495XXU5</accession>
<comment type="caution">
    <text evidence="1">The sequence shown here is derived from an EMBL/GenBank/DDBJ whole genome shotgun (WGS) entry which is preliminary data.</text>
</comment>
<proteinExistence type="predicted"/>